<reference evidence="1 2" key="1">
    <citation type="journal article" date="2024" name="Ann. Entomol. Soc. Am.">
        <title>Genomic analyses of the southern and eastern yellowjacket wasps (Hymenoptera: Vespidae) reveal evolutionary signatures of social life.</title>
        <authorList>
            <person name="Catto M.A."/>
            <person name="Caine P.B."/>
            <person name="Orr S.E."/>
            <person name="Hunt B.G."/>
            <person name="Goodisman M.A.D."/>
        </authorList>
    </citation>
    <scope>NUCLEOTIDE SEQUENCE [LARGE SCALE GENOMIC DNA]</scope>
    <source>
        <strain evidence="1">233</strain>
        <tissue evidence="1">Head and thorax</tissue>
    </source>
</reference>
<dbReference type="AlphaFoldDB" id="A0ABD2BAK6"/>
<dbReference type="EMBL" id="JAUDFV010000114">
    <property type="protein sequence ID" value="KAL2729757.1"/>
    <property type="molecule type" value="Genomic_DNA"/>
</dbReference>
<dbReference type="Proteomes" id="UP001607302">
    <property type="component" value="Unassembled WGS sequence"/>
</dbReference>
<organism evidence="1 2">
    <name type="scientific">Vespula squamosa</name>
    <name type="common">Southern yellow jacket</name>
    <name type="synonym">Wasp</name>
    <dbReference type="NCBI Taxonomy" id="30214"/>
    <lineage>
        <taxon>Eukaryota</taxon>
        <taxon>Metazoa</taxon>
        <taxon>Ecdysozoa</taxon>
        <taxon>Arthropoda</taxon>
        <taxon>Hexapoda</taxon>
        <taxon>Insecta</taxon>
        <taxon>Pterygota</taxon>
        <taxon>Neoptera</taxon>
        <taxon>Endopterygota</taxon>
        <taxon>Hymenoptera</taxon>
        <taxon>Apocrita</taxon>
        <taxon>Aculeata</taxon>
        <taxon>Vespoidea</taxon>
        <taxon>Vespidae</taxon>
        <taxon>Vespinae</taxon>
        <taxon>Vespula</taxon>
    </lineage>
</organism>
<proteinExistence type="predicted"/>
<sequence>MSSPVISPQWYPEFEVDTTIDDRYANAVKVLIFQKRQERVASTQEVMCRIWERSVERKAASELRKMTERIQLMTDGGNQMEEIECAKKKKRKRWGYQAIRKGWSQAMCLLQGN</sequence>
<protein>
    <submittedName>
        <fullName evidence="1">Uncharacterized protein</fullName>
    </submittedName>
</protein>
<gene>
    <name evidence="1" type="ORF">V1478_005567</name>
</gene>
<evidence type="ECO:0000313" key="2">
    <source>
        <dbReference type="Proteomes" id="UP001607302"/>
    </source>
</evidence>
<accession>A0ABD2BAK6</accession>
<comment type="caution">
    <text evidence="1">The sequence shown here is derived from an EMBL/GenBank/DDBJ whole genome shotgun (WGS) entry which is preliminary data.</text>
</comment>
<evidence type="ECO:0000313" key="1">
    <source>
        <dbReference type="EMBL" id="KAL2729757.1"/>
    </source>
</evidence>
<name>A0ABD2BAK6_VESSQ</name>
<keyword evidence="2" id="KW-1185">Reference proteome</keyword>